<gene>
    <name evidence="1" type="ORF">CEXT_326231</name>
</gene>
<reference evidence="1 2" key="1">
    <citation type="submission" date="2021-06" db="EMBL/GenBank/DDBJ databases">
        <title>Caerostris extrusa draft genome.</title>
        <authorList>
            <person name="Kono N."/>
            <person name="Arakawa K."/>
        </authorList>
    </citation>
    <scope>NUCLEOTIDE SEQUENCE [LARGE SCALE GENOMIC DNA]</scope>
</reference>
<dbReference type="EMBL" id="BPLR01008567">
    <property type="protein sequence ID" value="GIY25669.1"/>
    <property type="molecule type" value="Genomic_DNA"/>
</dbReference>
<organism evidence="1 2">
    <name type="scientific">Caerostris extrusa</name>
    <name type="common">Bark spider</name>
    <name type="synonym">Caerostris bankana</name>
    <dbReference type="NCBI Taxonomy" id="172846"/>
    <lineage>
        <taxon>Eukaryota</taxon>
        <taxon>Metazoa</taxon>
        <taxon>Ecdysozoa</taxon>
        <taxon>Arthropoda</taxon>
        <taxon>Chelicerata</taxon>
        <taxon>Arachnida</taxon>
        <taxon>Araneae</taxon>
        <taxon>Araneomorphae</taxon>
        <taxon>Entelegynae</taxon>
        <taxon>Araneoidea</taxon>
        <taxon>Araneidae</taxon>
        <taxon>Caerostris</taxon>
    </lineage>
</organism>
<keyword evidence="2" id="KW-1185">Reference proteome</keyword>
<name>A0AAV4RVL8_CAEEX</name>
<evidence type="ECO:0008006" key="3">
    <source>
        <dbReference type="Google" id="ProtNLM"/>
    </source>
</evidence>
<evidence type="ECO:0000313" key="1">
    <source>
        <dbReference type="EMBL" id="GIY25669.1"/>
    </source>
</evidence>
<protein>
    <recommendedName>
        <fullName evidence="3">Reverse transcriptase domain-containing protein</fullName>
    </recommendedName>
</protein>
<dbReference type="Proteomes" id="UP001054945">
    <property type="component" value="Unassembled WGS sequence"/>
</dbReference>
<sequence length="108" mass="12018">MAHQSGKESLARIVLQPSDPIKRISGDYLPDPRASVTNSRSVRLINCKPRLLGAGRSITWRVLWRKGILSRICDPFLTVIAENFADGSIYQKGFRVGNILLQLTTCGH</sequence>
<evidence type="ECO:0000313" key="2">
    <source>
        <dbReference type="Proteomes" id="UP001054945"/>
    </source>
</evidence>
<accession>A0AAV4RVL8</accession>
<dbReference type="AlphaFoldDB" id="A0AAV4RVL8"/>
<proteinExistence type="predicted"/>
<comment type="caution">
    <text evidence="1">The sequence shown here is derived from an EMBL/GenBank/DDBJ whole genome shotgun (WGS) entry which is preliminary data.</text>
</comment>